<sequence>MEPSLQPGDAGLSDAETPAEPHPPRKRYAGFAVAAIITAFVALFFEGRLPPLNIAAAVLALIGLRQIRRDPLRYKGRAFCWLAVALAIVVATLAALVEPSLAT</sequence>
<evidence type="ECO:0000313" key="3">
    <source>
        <dbReference type="EMBL" id="PAU74673.1"/>
    </source>
</evidence>
<proteinExistence type="predicted"/>
<evidence type="ECO:0000256" key="1">
    <source>
        <dbReference type="SAM" id="MobiDB-lite"/>
    </source>
</evidence>
<feature type="region of interest" description="Disordered" evidence="1">
    <location>
        <begin position="1"/>
        <end position="24"/>
    </location>
</feature>
<reference evidence="3 4" key="1">
    <citation type="submission" date="2017-08" db="EMBL/GenBank/DDBJ databases">
        <title>Halomonas alkalisoli sp. nov., isolated from saline alkaline soil.</title>
        <authorList>
            <person name="Wang D."/>
            <person name="Zhang G."/>
        </authorList>
    </citation>
    <scope>NUCLEOTIDE SEQUENCE [LARGE SCALE GENOMIC DNA]</scope>
    <source>
        <strain evidence="3 4">WRN001</strain>
    </source>
</reference>
<dbReference type="Proteomes" id="UP000217771">
    <property type="component" value="Unassembled WGS sequence"/>
</dbReference>
<dbReference type="AlphaFoldDB" id="A0A2A2EQX2"/>
<feature type="transmembrane region" description="Helical" evidence="2">
    <location>
        <begin position="28"/>
        <end position="45"/>
    </location>
</feature>
<evidence type="ECO:0008006" key="5">
    <source>
        <dbReference type="Google" id="ProtNLM"/>
    </source>
</evidence>
<feature type="transmembrane region" description="Helical" evidence="2">
    <location>
        <begin position="79"/>
        <end position="97"/>
    </location>
</feature>
<keyword evidence="2" id="KW-0472">Membrane</keyword>
<protein>
    <recommendedName>
        <fullName evidence="5">DUF4190 domain-containing protein</fullName>
    </recommendedName>
</protein>
<keyword evidence="2" id="KW-1133">Transmembrane helix</keyword>
<name>A0A2A2EQX2_9GAMM</name>
<keyword evidence="4" id="KW-1185">Reference proteome</keyword>
<evidence type="ECO:0000256" key="2">
    <source>
        <dbReference type="SAM" id="Phobius"/>
    </source>
</evidence>
<comment type="caution">
    <text evidence="3">The sequence shown here is derived from an EMBL/GenBank/DDBJ whole genome shotgun (WGS) entry which is preliminary data.</text>
</comment>
<keyword evidence="2" id="KW-0812">Transmembrane</keyword>
<dbReference type="OrthoDB" id="6169445at2"/>
<organism evidence="3 4">
    <name type="scientific">Halomonas salipaludis</name>
    <dbReference type="NCBI Taxonomy" id="2032625"/>
    <lineage>
        <taxon>Bacteria</taxon>
        <taxon>Pseudomonadati</taxon>
        <taxon>Pseudomonadota</taxon>
        <taxon>Gammaproteobacteria</taxon>
        <taxon>Oceanospirillales</taxon>
        <taxon>Halomonadaceae</taxon>
        <taxon>Halomonas</taxon>
    </lineage>
</organism>
<dbReference type="EMBL" id="NSKB01000009">
    <property type="protein sequence ID" value="PAU74673.1"/>
    <property type="molecule type" value="Genomic_DNA"/>
</dbReference>
<gene>
    <name evidence="3" type="ORF">CK498_21350</name>
</gene>
<evidence type="ECO:0000313" key="4">
    <source>
        <dbReference type="Proteomes" id="UP000217771"/>
    </source>
</evidence>
<accession>A0A2A2EQX2</accession>